<reference evidence="1" key="2">
    <citation type="journal article" date="2015" name="Data Brief">
        <title>Shoot transcriptome of the giant reed, Arundo donax.</title>
        <authorList>
            <person name="Barrero R.A."/>
            <person name="Guerrero F.D."/>
            <person name="Moolhuijzen P."/>
            <person name="Goolsby J.A."/>
            <person name="Tidwell J."/>
            <person name="Bellgard S.E."/>
            <person name="Bellgard M.I."/>
        </authorList>
    </citation>
    <scope>NUCLEOTIDE SEQUENCE</scope>
    <source>
        <tissue evidence="1">Shoot tissue taken approximately 20 cm above the soil surface</tissue>
    </source>
</reference>
<reference evidence="1" key="1">
    <citation type="submission" date="2014-09" db="EMBL/GenBank/DDBJ databases">
        <authorList>
            <person name="Magalhaes I.L.F."/>
            <person name="Oliveira U."/>
            <person name="Santos F.R."/>
            <person name="Vidigal T.H.D.A."/>
            <person name="Brescovit A.D."/>
            <person name="Santos A.J."/>
        </authorList>
    </citation>
    <scope>NUCLEOTIDE SEQUENCE</scope>
    <source>
        <tissue evidence="1">Shoot tissue taken approximately 20 cm above the soil surface</tissue>
    </source>
</reference>
<name>A0A0A9HE58_ARUDO</name>
<protein>
    <submittedName>
        <fullName evidence="1">Uncharacterized protein</fullName>
    </submittedName>
</protein>
<sequence>MEDIQPSRILHYPTNPVQTALIINQQALYTAKSVRIPCETSLTQLTTD</sequence>
<accession>A0A0A9HE58</accession>
<evidence type="ECO:0000313" key="1">
    <source>
        <dbReference type="EMBL" id="JAE33096.1"/>
    </source>
</evidence>
<proteinExistence type="predicted"/>
<organism evidence="1">
    <name type="scientific">Arundo donax</name>
    <name type="common">Giant reed</name>
    <name type="synonym">Donax arundinaceus</name>
    <dbReference type="NCBI Taxonomy" id="35708"/>
    <lineage>
        <taxon>Eukaryota</taxon>
        <taxon>Viridiplantae</taxon>
        <taxon>Streptophyta</taxon>
        <taxon>Embryophyta</taxon>
        <taxon>Tracheophyta</taxon>
        <taxon>Spermatophyta</taxon>
        <taxon>Magnoliopsida</taxon>
        <taxon>Liliopsida</taxon>
        <taxon>Poales</taxon>
        <taxon>Poaceae</taxon>
        <taxon>PACMAD clade</taxon>
        <taxon>Arundinoideae</taxon>
        <taxon>Arundineae</taxon>
        <taxon>Arundo</taxon>
    </lineage>
</organism>
<dbReference type="EMBL" id="GBRH01164800">
    <property type="protein sequence ID" value="JAE33096.1"/>
    <property type="molecule type" value="Transcribed_RNA"/>
</dbReference>
<dbReference type="AlphaFoldDB" id="A0A0A9HE58"/>